<accession>A0A3R8RQ54</accession>
<gene>
    <name evidence="3" type="ORF">DZC72_06605</name>
</gene>
<dbReference type="InterPro" id="IPR003675">
    <property type="entry name" value="Rce1/LyrA-like_dom"/>
</dbReference>
<evidence type="ECO:0000313" key="4">
    <source>
        <dbReference type="Proteomes" id="UP000286990"/>
    </source>
</evidence>
<feature type="transmembrane region" description="Helical" evidence="1">
    <location>
        <begin position="114"/>
        <end position="136"/>
    </location>
</feature>
<dbReference type="AlphaFoldDB" id="A0A3R8RQ54"/>
<keyword evidence="1" id="KW-0472">Membrane</keyword>
<reference evidence="4" key="1">
    <citation type="submission" date="2018-08" db="EMBL/GenBank/DDBJ databases">
        <authorList>
            <person name="Khan S.A."/>
            <person name="J S.E."/>
        </authorList>
    </citation>
    <scope>NUCLEOTIDE SEQUENCE [LARGE SCALE GENOMIC DNA]</scope>
    <source>
        <strain evidence="4">PoM-212</strain>
    </source>
</reference>
<dbReference type="Pfam" id="PF02517">
    <property type="entry name" value="Rce1-like"/>
    <property type="match status" value="1"/>
</dbReference>
<keyword evidence="3" id="KW-0645">Protease</keyword>
<comment type="caution">
    <text evidence="3">The sequence shown here is derived from an EMBL/GenBank/DDBJ whole genome shotgun (WGS) entry which is preliminary data.</text>
</comment>
<proteinExistence type="predicted"/>
<keyword evidence="4" id="KW-1185">Reference proteome</keyword>
<dbReference type="GO" id="GO:0080120">
    <property type="term" value="P:CAAX-box protein maturation"/>
    <property type="evidence" value="ECO:0007669"/>
    <property type="project" value="UniProtKB-ARBA"/>
</dbReference>
<dbReference type="EMBL" id="QUSX01000001">
    <property type="protein sequence ID" value="RRQ50229.1"/>
    <property type="molecule type" value="Genomic_DNA"/>
</dbReference>
<feature type="transmembrane region" description="Helical" evidence="1">
    <location>
        <begin position="80"/>
        <end position="102"/>
    </location>
</feature>
<dbReference type="Proteomes" id="UP000286990">
    <property type="component" value="Unassembled WGS sequence"/>
</dbReference>
<feature type="transmembrane region" description="Helical" evidence="1">
    <location>
        <begin position="174"/>
        <end position="194"/>
    </location>
</feature>
<reference evidence="4" key="2">
    <citation type="submission" date="2018-12" db="EMBL/GenBank/DDBJ databases">
        <title>Maribacter lutimaris sp. nov., isolated from marine sediment.</title>
        <authorList>
            <person name="Kim K.K."/>
        </authorList>
    </citation>
    <scope>NUCLEOTIDE SEQUENCE [LARGE SCALE GENOMIC DNA]</scope>
    <source>
        <strain evidence="4">PoM-212</strain>
    </source>
</reference>
<feature type="transmembrane region" description="Helical" evidence="1">
    <location>
        <begin position="242"/>
        <end position="266"/>
    </location>
</feature>
<keyword evidence="1" id="KW-1133">Transmembrane helix</keyword>
<name>A0A3R8RQ54_9FLAO</name>
<evidence type="ECO:0000256" key="1">
    <source>
        <dbReference type="SAM" id="Phobius"/>
    </source>
</evidence>
<organism evidence="3 4">
    <name type="scientific">Maribacter algicola</name>
    <dbReference type="NCBI Taxonomy" id="2498892"/>
    <lineage>
        <taxon>Bacteria</taxon>
        <taxon>Pseudomonadati</taxon>
        <taxon>Bacteroidota</taxon>
        <taxon>Flavobacteriia</taxon>
        <taxon>Flavobacteriales</taxon>
        <taxon>Flavobacteriaceae</taxon>
        <taxon>Maribacter</taxon>
    </lineage>
</organism>
<keyword evidence="1" id="KW-0812">Transmembrane</keyword>
<feature type="transmembrane region" description="Helical" evidence="1">
    <location>
        <begin position="148"/>
        <end position="168"/>
    </location>
</feature>
<evidence type="ECO:0000313" key="3">
    <source>
        <dbReference type="EMBL" id="RRQ50229.1"/>
    </source>
</evidence>
<feature type="transmembrane region" description="Helical" evidence="1">
    <location>
        <begin position="38"/>
        <end position="59"/>
    </location>
</feature>
<feature type="transmembrane region" description="Helical" evidence="1">
    <location>
        <begin position="199"/>
        <end position="217"/>
    </location>
</feature>
<sequence>MKPFLKAILFLIILTILDFLLRKGLIAFYIPFQLPHNLTMLILFTLFTLSSWLITKWFCKTDKITLYDLGISLKSKNRLEFYYGLLIGIVLWAIVSILQSYITGFSWELRQNVSLYNILYGLLFIFIADLGTELFTRGYPLKSFEKSFGANAAIIIMMFFVGLKSYSNQVEGELLLYTILIPVLHTIFFSIIYFKTNRLGAALGIHTGANFITISIFDLRPEQENQAIPSGIFQSNVELENFSLVCLQLPWVLMALIFSIVVYFWWKKEKRHHNNV</sequence>
<dbReference type="GO" id="GO:0004175">
    <property type="term" value="F:endopeptidase activity"/>
    <property type="evidence" value="ECO:0007669"/>
    <property type="project" value="UniProtKB-ARBA"/>
</dbReference>
<protein>
    <submittedName>
        <fullName evidence="3">CPBP family intramembrane metalloprotease</fullName>
    </submittedName>
</protein>
<feature type="transmembrane region" description="Helical" evidence="1">
    <location>
        <begin position="7"/>
        <end position="32"/>
    </location>
</feature>
<dbReference type="GO" id="GO:0008237">
    <property type="term" value="F:metallopeptidase activity"/>
    <property type="evidence" value="ECO:0007669"/>
    <property type="project" value="UniProtKB-KW"/>
</dbReference>
<keyword evidence="3" id="KW-0378">Hydrolase</keyword>
<feature type="domain" description="CAAX prenyl protease 2/Lysostaphin resistance protein A-like" evidence="2">
    <location>
        <begin position="117"/>
        <end position="212"/>
    </location>
</feature>
<evidence type="ECO:0000259" key="2">
    <source>
        <dbReference type="Pfam" id="PF02517"/>
    </source>
</evidence>
<keyword evidence="3" id="KW-0482">Metalloprotease</keyword>